<evidence type="ECO:0000256" key="13">
    <source>
        <dbReference type="SAM" id="MobiDB-lite"/>
    </source>
</evidence>
<organism evidence="15 16">
    <name type="scientific">Kwoniella heveanensis BCC8398</name>
    <dbReference type="NCBI Taxonomy" id="1296120"/>
    <lineage>
        <taxon>Eukaryota</taxon>
        <taxon>Fungi</taxon>
        <taxon>Dikarya</taxon>
        <taxon>Basidiomycota</taxon>
        <taxon>Agaricomycotina</taxon>
        <taxon>Tremellomycetes</taxon>
        <taxon>Tremellales</taxon>
        <taxon>Cryptococcaceae</taxon>
        <taxon>Kwoniella</taxon>
    </lineage>
</organism>
<evidence type="ECO:0000313" key="15">
    <source>
        <dbReference type="EMBL" id="OCF30919.1"/>
    </source>
</evidence>
<evidence type="ECO:0000313" key="16">
    <source>
        <dbReference type="Proteomes" id="UP000092666"/>
    </source>
</evidence>
<dbReference type="Gene3D" id="1.10.287.110">
    <property type="entry name" value="DnaJ domain"/>
    <property type="match status" value="1"/>
</dbReference>
<evidence type="ECO:0000256" key="14">
    <source>
        <dbReference type="SAM" id="SignalP"/>
    </source>
</evidence>
<evidence type="ECO:0000256" key="4">
    <source>
        <dbReference type="ARBA" id="ARBA00020721"/>
    </source>
</evidence>
<dbReference type="Pfam" id="PF03656">
    <property type="entry name" value="Pam16"/>
    <property type="match status" value="1"/>
</dbReference>
<comment type="subcellular location">
    <subcellularLocation>
        <location evidence="1">Mitochondrion inner membrane</location>
        <topology evidence="1">Peripheral membrane protein</topology>
    </subcellularLocation>
</comment>
<feature type="signal peptide" evidence="14">
    <location>
        <begin position="1"/>
        <end position="30"/>
    </location>
</feature>
<dbReference type="Proteomes" id="UP000092666">
    <property type="component" value="Unassembled WGS sequence"/>
</dbReference>
<evidence type="ECO:0000256" key="9">
    <source>
        <dbReference type="ARBA" id="ARBA00023128"/>
    </source>
</evidence>
<evidence type="ECO:0000256" key="7">
    <source>
        <dbReference type="ARBA" id="ARBA00022927"/>
    </source>
</evidence>
<keyword evidence="8" id="KW-0811">Translocation</keyword>
<feature type="compositionally biased region" description="Low complexity" evidence="13">
    <location>
        <begin position="111"/>
        <end position="126"/>
    </location>
</feature>
<feature type="chain" id="PRO_5008627085" description="Mitochondrial import inner membrane translocase subunit TIM16" evidence="14">
    <location>
        <begin position="31"/>
        <end position="189"/>
    </location>
</feature>
<evidence type="ECO:0000256" key="12">
    <source>
        <dbReference type="ARBA" id="ARBA00031407"/>
    </source>
</evidence>
<name>A0A1B9GIR6_9TREE</name>
<keyword evidence="7" id="KW-0653">Protein transport</keyword>
<dbReference type="GO" id="GO:0005744">
    <property type="term" value="C:TIM23 mitochondrial import inner membrane translocase complex"/>
    <property type="evidence" value="ECO:0007669"/>
    <property type="project" value="InterPro"/>
</dbReference>
<dbReference type="STRING" id="1296120.A0A1B9GIR6"/>
<comment type="similarity">
    <text evidence="2">Belongs to the TIM16/PAM16 family.</text>
</comment>
<dbReference type="InterPro" id="IPR036869">
    <property type="entry name" value="J_dom_sf"/>
</dbReference>
<evidence type="ECO:0000256" key="8">
    <source>
        <dbReference type="ARBA" id="ARBA00023010"/>
    </source>
</evidence>
<reference evidence="15 16" key="1">
    <citation type="submission" date="2013-07" db="EMBL/GenBank/DDBJ databases">
        <title>The Genome Sequence of Cryptococcus heveanensis BCC8398.</title>
        <authorList>
            <consortium name="The Broad Institute Genome Sequencing Platform"/>
            <person name="Cuomo C."/>
            <person name="Litvintseva A."/>
            <person name="Chen Y."/>
            <person name="Heitman J."/>
            <person name="Sun S."/>
            <person name="Springer D."/>
            <person name="Dromer F."/>
            <person name="Young S.K."/>
            <person name="Zeng Q."/>
            <person name="Gargeya S."/>
            <person name="Fitzgerald M."/>
            <person name="Abouelleil A."/>
            <person name="Alvarado L."/>
            <person name="Berlin A.M."/>
            <person name="Chapman S.B."/>
            <person name="Dewar J."/>
            <person name="Goldberg J."/>
            <person name="Griggs A."/>
            <person name="Gujja S."/>
            <person name="Hansen M."/>
            <person name="Howarth C."/>
            <person name="Imamovic A."/>
            <person name="Larimer J."/>
            <person name="McCowan C."/>
            <person name="Murphy C."/>
            <person name="Pearson M."/>
            <person name="Priest M."/>
            <person name="Roberts A."/>
            <person name="Saif S."/>
            <person name="Shea T."/>
            <person name="Sykes S."/>
            <person name="Wortman J."/>
            <person name="Nusbaum C."/>
            <person name="Birren B."/>
        </authorList>
    </citation>
    <scope>NUCLEOTIDE SEQUENCE [LARGE SCALE GENOMIC DNA]</scope>
    <source>
        <strain evidence="15 16">BCC8398</strain>
    </source>
</reference>
<keyword evidence="9" id="KW-0496">Mitochondrion</keyword>
<keyword evidence="16" id="KW-1185">Reference proteome</keyword>
<evidence type="ECO:0000256" key="3">
    <source>
        <dbReference type="ARBA" id="ARBA00013571"/>
    </source>
</evidence>
<evidence type="ECO:0000256" key="10">
    <source>
        <dbReference type="ARBA" id="ARBA00023136"/>
    </source>
</evidence>
<dbReference type="InterPro" id="IPR005341">
    <property type="entry name" value="Tim16"/>
</dbReference>
<gene>
    <name evidence="15" type="ORF">I316_07444</name>
</gene>
<keyword evidence="10" id="KW-0472">Membrane</keyword>
<feature type="region of interest" description="Disordered" evidence="13">
    <location>
        <begin position="35"/>
        <end position="65"/>
    </location>
</feature>
<evidence type="ECO:0000256" key="1">
    <source>
        <dbReference type="ARBA" id="ARBA00004637"/>
    </source>
</evidence>
<dbReference type="EMBL" id="KI669514">
    <property type="protein sequence ID" value="OCF30919.1"/>
    <property type="molecule type" value="Genomic_DNA"/>
</dbReference>
<dbReference type="PANTHER" id="PTHR12388:SF0">
    <property type="entry name" value="MITOCHONDRIAL IMPORT INNER MEMBRANE TRANSLOCASE SUBUNIT TIM16"/>
    <property type="match status" value="1"/>
</dbReference>
<feature type="region of interest" description="Disordered" evidence="13">
    <location>
        <begin position="96"/>
        <end position="189"/>
    </location>
</feature>
<evidence type="ECO:0000256" key="11">
    <source>
        <dbReference type="ARBA" id="ARBA00030422"/>
    </source>
</evidence>
<dbReference type="OrthoDB" id="10262892at2759"/>
<evidence type="ECO:0000256" key="2">
    <source>
        <dbReference type="ARBA" id="ARBA00008817"/>
    </source>
</evidence>
<evidence type="ECO:0000256" key="5">
    <source>
        <dbReference type="ARBA" id="ARBA00022448"/>
    </source>
</evidence>
<reference evidence="16" key="2">
    <citation type="submission" date="2013-12" db="EMBL/GenBank/DDBJ databases">
        <title>Evolution of pathogenesis and genome organization in the Tremellales.</title>
        <authorList>
            <person name="Cuomo C."/>
            <person name="Litvintseva A."/>
            <person name="Heitman J."/>
            <person name="Chen Y."/>
            <person name="Sun S."/>
            <person name="Springer D."/>
            <person name="Dromer F."/>
            <person name="Young S."/>
            <person name="Zeng Q."/>
            <person name="Chapman S."/>
            <person name="Gujja S."/>
            <person name="Saif S."/>
            <person name="Birren B."/>
        </authorList>
    </citation>
    <scope>NUCLEOTIDE SEQUENCE [LARGE SCALE GENOMIC DNA]</scope>
    <source>
        <strain evidence="16">BCC8398</strain>
    </source>
</reference>
<sequence length="189" mass="19778">MRPTPPTMSPLTTIPMLMLTGLKVLGRATAAAGQQAARNFKHKPEGSPDSAPVGAGSSKNKITSQLQMSLDEAHLILNVKRDDPLDVIQKNYERIFAANGPPPPAAKPEAHTTPASAAGKKASKAPTHSHYLQSKVFRALERIKAERGEEAEGGGPKTEAGKVASEGEPKTVPEGATVTATPPPPRSSP</sequence>
<proteinExistence type="inferred from homology"/>
<keyword evidence="14" id="KW-0732">Signal</keyword>
<protein>
    <recommendedName>
        <fullName evidence="4">Mitochondrial import inner membrane translocase subunit TIM16</fullName>
    </recommendedName>
    <alternativeName>
        <fullName evidence="3">Mitochondrial import inner membrane translocase subunit tim16</fullName>
    </alternativeName>
    <alternativeName>
        <fullName evidence="11 12">Presequence translocated-associated motor subunit PAM16</fullName>
    </alternativeName>
</protein>
<accession>A0A1B9GIR6</accession>
<feature type="compositionally biased region" description="Basic and acidic residues" evidence="13">
    <location>
        <begin position="138"/>
        <end position="150"/>
    </location>
</feature>
<evidence type="ECO:0000256" key="6">
    <source>
        <dbReference type="ARBA" id="ARBA00022792"/>
    </source>
</evidence>
<dbReference type="AlphaFoldDB" id="A0A1B9GIR6"/>
<keyword evidence="5" id="KW-0813">Transport</keyword>
<dbReference type="PANTHER" id="PTHR12388">
    <property type="entry name" value="MITOCHONDRIA ASSOCIATED GRANULOCYTE MACROPHAGE CSF SIGNALING MOLECULE"/>
    <property type="match status" value="1"/>
</dbReference>
<dbReference type="GO" id="GO:0030150">
    <property type="term" value="P:protein import into mitochondrial matrix"/>
    <property type="evidence" value="ECO:0007669"/>
    <property type="project" value="InterPro"/>
</dbReference>
<keyword evidence="6" id="KW-0999">Mitochondrion inner membrane</keyword>